<evidence type="ECO:0000313" key="3">
    <source>
        <dbReference type="Proteomes" id="UP000198925"/>
    </source>
</evidence>
<reference evidence="2 3" key="1">
    <citation type="submission" date="2016-10" db="EMBL/GenBank/DDBJ databases">
        <authorList>
            <person name="de Groot N.N."/>
        </authorList>
    </citation>
    <scope>NUCLEOTIDE SEQUENCE [LARGE SCALE GENOMIC DNA]</scope>
    <source>
        <strain evidence="2 3">CPCC 100156</strain>
    </source>
</reference>
<dbReference type="AlphaFoldDB" id="A0A1G6P785"/>
<evidence type="ECO:0000256" key="1">
    <source>
        <dbReference type="SAM" id="MobiDB-lite"/>
    </source>
</evidence>
<dbReference type="STRING" id="938405.SAMN02927895_02005"/>
<sequence>MPLRPRGGRGKGRAGSRQGARHRQRCGPGLRQVLGFAAPEPGLWHIVAGRVRSLRWGWSFNRSLERWQGCRPWRLFLQDRHRHHRVRRRFGLGQGCLLLLGNGLGQSGRGTADRGWVWRWRYPAHRSRRAGRHGQGQSRHARTGHPGYGQRPGRERSGGAVHAAGLGRRAHGLAGAEQQGGEFLRASLLCAGRCGHRRARRHRREACGGVHGDPVQRHRAAAKHGPARGHAAPASPAPAPAKPAGRTAEAAGQDAPGLGTDPAIPARRGPATASAAVPSPA</sequence>
<keyword evidence="3" id="KW-1185">Reference proteome</keyword>
<name>A0A1G6P785_9PROT</name>
<gene>
    <name evidence="2" type="ORF">SAMN04487779_1002287</name>
</gene>
<feature type="region of interest" description="Disordered" evidence="1">
    <location>
        <begin position="205"/>
        <end position="281"/>
    </location>
</feature>
<dbReference type="EMBL" id="FMZX01000002">
    <property type="protein sequence ID" value="SDC75858.1"/>
    <property type="molecule type" value="Genomic_DNA"/>
</dbReference>
<feature type="region of interest" description="Disordered" evidence="1">
    <location>
        <begin position="127"/>
        <end position="161"/>
    </location>
</feature>
<feature type="compositionally biased region" description="Basic residues" evidence="1">
    <location>
        <begin position="217"/>
        <end position="227"/>
    </location>
</feature>
<feature type="region of interest" description="Disordered" evidence="1">
    <location>
        <begin position="1"/>
        <end position="25"/>
    </location>
</feature>
<evidence type="ECO:0000313" key="2">
    <source>
        <dbReference type="EMBL" id="SDC75858.1"/>
    </source>
</evidence>
<proteinExistence type="predicted"/>
<accession>A0A1G6P785</accession>
<protein>
    <submittedName>
        <fullName evidence="2">Uncharacterized protein</fullName>
    </submittedName>
</protein>
<feature type="compositionally biased region" description="Low complexity" evidence="1">
    <location>
        <begin position="270"/>
        <end position="281"/>
    </location>
</feature>
<dbReference type="Proteomes" id="UP000198925">
    <property type="component" value="Unassembled WGS sequence"/>
</dbReference>
<organism evidence="2 3">
    <name type="scientific">Belnapia rosea</name>
    <dbReference type="NCBI Taxonomy" id="938405"/>
    <lineage>
        <taxon>Bacteria</taxon>
        <taxon>Pseudomonadati</taxon>
        <taxon>Pseudomonadota</taxon>
        <taxon>Alphaproteobacteria</taxon>
        <taxon>Acetobacterales</taxon>
        <taxon>Roseomonadaceae</taxon>
        <taxon>Belnapia</taxon>
    </lineage>
</organism>